<proteinExistence type="predicted"/>
<organism evidence="1 2">
    <name type="scientific">Gigaspora margarita</name>
    <dbReference type="NCBI Taxonomy" id="4874"/>
    <lineage>
        <taxon>Eukaryota</taxon>
        <taxon>Fungi</taxon>
        <taxon>Fungi incertae sedis</taxon>
        <taxon>Mucoromycota</taxon>
        <taxon>Glomeromycotina</taxon>
        <taxon>Glomeromycetes</taxon>
        <taxon>Diversisporales</taxon>
        <taxon>Gigasporaceae</taxon>
        <taxon>Gigaspora</taxon>
    </lineage>
</organism>
<name>A0A8H4AVY9_GIGMA</name>
<gene>
    <name evidence="1" type="ORF">F8M41_008049</name>
</gene>
<sequence length="105" mass="12318">MKVGLEKEVIQKFQAKIGVKKHEKRSVYNQKTPEIRATNRKFNLGPEGLLLNQNWSDKDESEVIEFWKLASEKVQFEYKKPYIVDDSNRIIVGKEDNNAKKDPPR</sequence>
<dbReference type="Proteomes" id="UP000439903">
    <property type="component" value="Unassembled WGS sequence"/>
</dbReference>
<accession>A0A8H4AVY9</accession>
<keyword evidence="2" id="KW-1185">Reference proteome</keyword>
<evidence type="ECO:0000313" key="1">
    <source>
        <dbReference type="EMBL" id="KAF0538227.1"/>
    </source>
</evidence>
<protein>
    <submittedName>
        <fullName evidence="1">Uncharacterized protein</fullName>
    </submittedName>
</protein>
<comment type="caution">
    <text evidence="1">The sequence shown here is derived from an EMBL/GenBank/DDBJ whole genome shotgun (WGS) entry which is preliminary data.</text>
</comment>
<dbReference type="EMBL" id="WTPW01000184">
    <property type="protein sequence ID" value="KAF0538227.1"/>
    <property type="molecule type" value="Genomic_DNA"/>
</dbReference>
<reference evidence="1 2" key="1">
    <citation type="journal article" date="2019" name="Environ. Microbiol.">
        <title>At the nexus of three kingdoms: the genome of the mycorrhizal fungus Gigaspora margarita provides insights into plant, endobacterial and fungal interactions.</title>
        <authorList>
            <person name="Venice F."/>
            <person name="Ghignone S."/>
            <person name="Salvioli di Fossalunga A."/>
            <person name="Amselem J."/>
            <person name="Novero M."/>
            <person name="Xianan X."/>
            <person name="Sedzielewska Toro K."/>
            <person name="Morin E."/>
            <person name="Lipzen A."/>
            <person name="Grigoriev I.V."/>
            <person name="Henrissat B."/>
            <person name="Martin F.M."/>
            <person name="Bonfante P."/>
        </authorList>
    </citation>
    <scope>NUCLEOTIDE SEQUENCE [LARGE SCALE GENOMIC DNA]</scope>
    <source>
        <strain evidence="1 2">BEG34</strain>
    </source>
</reference>
<dbReference type="AlphaFoldDB" id="A0A8H4AVY9"/>
<evidence type="ECO:0000313" key="2">
    <source>
        <dbReference type="Proteomes" id="UP000439903"/>
    </source>
</evidence>